<dbReference type="GO" id="GO:0030170">
    <property type="term" value="F:pyridoxal phosphate binding"/>
    <property type="evidence" value="ECO:0007669"/>
    <property type="project" value="InterPro"/>
</dbReference>
<dbReference type="Gene3D" id="3.40.640.10">
    <property type="entry name" value="Type I PLP-dependent aspartate aminotransferase-like (Major domain)"/>
    <property type="match status" value="1"/>
</dbReference>
<evidence type="ECO:0000259" key="8">
    <source>
        <dbReference type="Pfam" id="PF00155"/>
    </source>
</evidence>
<keyword evidence="6" id="KW-0663">Pyridoxal phosphate</keyword>
<comment type="similarity">
    <text evidence="2">Belongs to the class-I pyridoxal-phosphate-dependent aminotransferase family.</text>
</comment>
<organism evidence="9 10">
    <name type="scientific">Cylicocyclus nassatus</name>
    <name type="common">Nematode worm</name>
    <dbReference type="NCBI Taxonomy" id="53992"/>
    <lineage>
        <taxon>Eukaryota</taxon>
        <taxon>Metazoa</taxon>
        <taxon>Ecdysozoa</taxon>
        <taxon>Nematoda</taxon>
        <taxon>Chromadorea</taxon>
        <taxon>Rhabditida</taxon>
        <taxon>Rhabditina</taxon>
        <taxon>Rhabditomorpha</taxon>
        <taxon>Strongyloidea</taxon>
        <taxon>Strongylidae</taxon>
        <taxon>Cylicocyclus</taxon>
    </lineage>
</organism>
<comment type="catalytic activity">
    <reaction evidence="7">
        <text>L-aspartate + 2-oxoglutarate = oxaloacetate + L-glutamate</text>
        <dbReference type="Rhea" id="RHEA:21824"/>
        <dbReference type="ChEBI" id="CHEBI:16452"/>
        <dbReference type="ChEBI" id="CHEBI:16810"/>
        <dbReference type="ChEBI" id="CHEBI:29985"/>
        <dbReference type="ChEBI" id="CHEBI:29991"/>
        <dbReference type="EC" id="2.6.1.1"/>
    </reaction>
</comment>
<dbReference type="CDD" id="cd00609">
    <property type="entry name" value="AAT_like"/>
    <property type="match status" value="1"/>
</dbReference>
<sequence>MSVDEPQVRLFTRQRLPGAQEDAIAERILEYLQEGDEKDEEPQPSDMSFFDGVPVAPPIEVFFMNKMFLDETDSHKVNLTVGAYRTAEGKPWVLPVVKAAEKALANDDTLNHEYLPVLGHGGFSDAACSLVLGPDSPAIKEKRYAGVQCLSGTGSLRAGGEFLARVLGLKTIYISNPTWGNHKLVFTNAGFTNFGSYTYWDKEKRCVSIEQMLKDIEAAPEKSVILLHGCAHNPTGMDPTRDQWKQICEVIKKKNHFTFFDIAYQGFASGSPDDDAWAVRYFVEQGLEMMVAQSFAKNFGLYNERIGNLCVVFKDPKVLEGFRSQIQLVIRANWSNPPAHGARIVHMVLTNPEMRKQWDDAIKTMSSRIKEMRAALRQHLEELKTPGTWSHITQQIGMFSYTGLNPAQVDHLVKKHKVFLLKDGRINVCGLNHQNVEYVAKAIDDAVRNVAASSFLSVIDTCL</sequence>
<name>A0AA36GET6_CYLNA</name>
<evidence type="ECO:0000256" key="4">
    <source>
        <dbReference type="ARBA" id="ARBA00022576"/>
    </source>
</evidence>
<dbReference type="EMBL" id="CATQJL010000001">
    <property type="protein sequence ID" value="CAJ0589659.1"/>
    <property type="molecule type" value="Genomic_DNA"/>
</dbReference>
<dbReference type="Proteomes" id="UP001176961">
    <property type="component" value="Unassembled WGS sequence"/>
</dbReference>
<proteinExistence type="inferred from homology"/>
<comment type="miscellaneous">
    <text evidence="7">In eukaryotes there are cytoplasmic, mitochondrial and chloroplastic isozymes.</text>
</comment>
<dbReference type="FunFam" id="3.90.1150.10:FF:000001">
    <property type="entry name" value="Aspartate aminotransferase"/>
    <property type="match status" value="1"/>
</dbReference>
<dbReference type="InterPro" id="IPR015421">
    <property type="entry name" value="PyrdxlP-dep_Trfase_major"/>
</dbReference>
<comment type="cofactor">
    <cofactor evidence="1">
        <name>pyridoxal 5'-phosphate</name>
        <dbReference type="ChEBI" id="CHEBI:597326"/>
    </cofactor>
</comment>
<dbReference type="PANTHER" id="PTHR11879:SF55">
    <property type="entry name" value="GLUTAMATE OXALOACETATE TRANSAMINASE 1, ISOFORM B"/>
    <property type="match status" value="1"/>
</dbReference>
<evidence type="ECO:0000256" key="7">
    <source>
        <dbReference type="RuleBase" id="RU000480"/>
    </source>
</evidence>
<dbReference type="PRINTS" id="PR00799">
    <property type="entry name" value="TRANSAMINASE"/>
</dbReference>
<keyword evidence="10" id="KW-1185">Reference proteome</keyword>
<dbReference type="Gene3D" id="3.90.1150.10">
    <property type="entry name" value="Aspartate Aminotransferase, domain 1"/>
    <property type="match status" value="1"/>
</dbReference>
<evidence type="ECO:0000313" key="9">
    <source>
        <dbReference type="EMBL" id="CAJ0589659.1"/>
    </source>
</evidence>
<dbReference type="AlphaFoldDB" id="A0AA36GET6"/>
<dbReference type="InterPro" id="IPR004839">
    <property type="entry name" value="Aminotransferase_I/II_large"/>
</dbReference>
<evidence type="ECO:0000256" key="1">
    <source>
        <dbReference type="ARBA" id="ARBA00001933"/>
    </source>
</evidence>
<dbReference type="SUPFAM" id="SSF53383">
    <property type="entry name" value="PLP-dependent transferases"/>
    <property type="match status" value="1"/>
</dbReference>
<dbReference type="NCBIfam" id="NF006719">
    <property type="entry name" value="PRK09257.1"/>
    <property type="match status" value="1"/>
</dbReference>
<dbReference type="InterPro" id="IPR004838">
    <property type="entry name" value="NHTrfase_class1_PyrdxlP-BS"/>
</dbReference>
<evidence type="ECO:0000256" key="3">
    <source>
        <dbReference type="ARBA" id="ARBA00011738"/>
    </source>
</evidence>
<accession>A0AA36GET6</accession>
<evidence type="ECO:0000256" key="6">
    <source>
        <dbReference type="ARBA" id="ARBA00022898"/>
    </source>
</evidence>
<keyword evidence="5 7" id="KW-0808">Transferase</keyword>
<dbReference type="EC" id="2.6.1.1" evidence="7"/>
<evidence type="ECO:0000313" key="10">
    <source>
        <dbReference type="Proteomes" id="UP001176961"/>
    </source>
</evidence>
<dbReference type="GO" id="GO:0005829">
    <property type="term" value="C:cytosol"/>
    <property type="evidence" value="ECO:0007669"/>
    <property type="project" value="TreeGrafter"/>
</dbReference>
<dbReference type="Pfam" id="PF00155">
    <property type="entry name" value="Aminotran_1_2"/>
    <property type="match status" value="1"/>
</dbReference>
<evidence type="ECO:0000256" key="5">
    <source>
        <dbReference type="ARBA" id="ARBA00022679"/>
    </source>
</evidence>
<keyword evidence="4 7" id="KW-0032">Aminotransferase</keyword>
<dbReference type="PANTHER" id="PTHR11879">
    <property type="entry name" value="ASPARTATE AMINOTRANSFERASE"/>
    <property type="match status" value="1"/>
</dbReference>
<gene>
    <name evidence="9" type="ORF">CYNAS_LOCUS1642</name>
</gene>
<dbReference type="FunFam" id="3.40.640.10:FF:000066">
    <property type="entry name" value="Aspartate aminotransferase"/>
    <property type="match status" value="1"/>
</dbReference>
<reference evidence="9" key="1">
    <citation type="submission" date="2023-07" db="EMBL/GenBank/DDBJ databases">
        <authorList>
            <consortium name="CYATHOMIX"/>
        </authorList>
    </citation>
    <scope>NUCLEOTIDE SEQUENCE</scope>
    <source>
        <strain evidence="9">N/A</strain>
    </source>
</reference>
<dbReference type="GO" id="GO:0006532">
    <property type="term" value="P:aspartate biosynthetic process"/>
    <property type="evidence" value="ECO:0007669"/>
    <property type="project" value="TreeGrafter"/>
</dbReference>
<protein>
    <recommendedName>
        <fullName evidence="7">Aspartate aminotransferase</fullName>
        <ecNumber evidence="7">2.6.1.1</ecNumber>
    </recommendedName>
</protein>
<comment type="caution">
    <text evidence="9">The sequence shown here is derived from an EMBL/GenBank/DDBJ whole genome shotgun (WGS) entry which is preliminary data.</text>
</comment>
<comment type="subunit">
    <text evidence="3 7">Homodimer.</text>
</comment>
<dbReference type="InterPro" id="IPR015422">
    <property type="entry name" value="PyrdxlP-dep_Trfase_small"/>
</dbReference>
<evidence type="ECO:0000256" key="2">
    <source>
        <dbReference type="ARBA" id="ARBA00007441"/>
    </source>
</evidence>
<dbReference type="GO" id="GO:0004069">
    <property type="term" value="F:L-aspartate:2-oxoglutarate aminotransferase activity"/>
    <property type="evidence" value="ECO:0007669"/>
    <property type="project" value="UniProtKB-EC"/>
</dbReference>
<feature type="domain" description="Aminotransferase class I/classII large" evidence="8">
    <location>
        <begin position="75"/>
        <end position="443"/>
    </location>
</feature>
<dbReference type="InterPro" id="IPR000796">
    <property type="entry name" value="Asp_trans"/>
</dbReference>
<dbReference type="PROSITE" id="PS00105">
    <property type="entry name" value="AA_TRANSFER_CLASS_1"/>
    <property type="match status" value="1"/>
</dbReference>
<dbReference type="InterPro" id="IPR015424">
    <property type="entry name" value="PyrdxlP-dep_Trfase"/>
</dbReference>